<gene>
    <name evidence="2" type="ORF">GSF08_10985</name>
</gene>
<evidence type="ECO:0000259" key="1">
    <source>
        <dbReference type="Pfam" id="PF01636"/>
    </source>
</evidence>
<feature type="domain" description="Aminoglycoside phosphotransferase" evidence="1">
    <location>
        <begin position="22"/>
        <end position="229"/>
    </location>
</feature>
<dbReference type="InterPro" id="IPR002575">
    <property type="entry name" value="Aminoglycoside_PTrfase"/>
</dbReference>
<evidence type="ECO:0000313" key="3">
    <source>
        <dbReference type="Proteomes" id="UP000434036"/>
    </source>
</evidence>
<dbReference type="PANTHER" id="PTHR22603:SF66">
    <property type="entry name" value="ETHANOLAMINE KINASE"/>
    <property type="match status" value="1"/>
</dbReference>
<dbReference type="Pfam" id="PF01636">
    <property type="entry name" value="APH"/>
    <property type="match status" value="1"/>
</dbReference>
<proteinExistence type="predicted"/>
<sequence length="272" mass="32092">MKLEKQLQLLFPGKQLNLIKTNKGLTNDNYLLTVEQETFMVRIRRSDSEQIIHAEDEQKALKIIQDKGLDVSEYYFDPAAGIRITHFVPDALEYQECTDDHKLERTADLMRRLHQLKQTIGSCFDPFARLKQYQSYTKNPFLILPDPKTIISAAQDIYRPSTLCHNDWVSGNILFSGAKTYLIDYEYAADNDPLFDVMSFLTENDITDTAQREQFYHRYFAEQTIPYEKLAVWETFHNLLWCSWAMMMYESRQEAIYRTIAINKYQAYLKSR</sequence>
<evidence type="ECO:0000313" key="2">
    <source>
        <dbReference type="EMBL" id="MXQ74450.1"/>
    </source>
</evidence>
<dbReference type="RefSeq" id="WP_160625836.1">
    <property type="nucleotide sequence ID" value="NZ_WUUQ01000007.1"/>
</dbReference>
<comment type="caution">
    <text evidence="2">The sequence shown here is derived from an EMBL/GenBank/DDBJ whole genome shotgun (WGS) entry which is preliminary data.</text>
</comment>
<dbReference type="Proteomes" id="UP000434036">
    <property type="component" value="Unassembled WGS sequence"/>
</dbReference>
<dbReference type="InterPro" id="IPR011009">
    <property type="entry name" value="Kinase-like_dom_sf"/>
</dbReference>
<dbReference type="GO" id="GO:0006646">
    <property type="term" value="P:phosphatidylethanolamine biosynthetic process"/>
    <property type="evidence" value="ECO:0007669"/>
    <property type="project" value="TreeGrafter"/>
</dbReference>
<dbReference type="EMBL" id="WUUQ01000007">
    <property type="protein sequence ID" value="MXQ74450.1"/>
    <property type="molecule type" value="Genomic_DNA"/>
</dbReference>
<name>A0A6N8U9B5_9FIRM</name>
<dbReference type="GO" id="GO:0004305">
    <property type="term" value="F:ethanolamine kinase activity"/>
    <property type="evidence" value="ECO:0007669"/>
    <property type="project" value="TreeGrafter"/>
</dbReference>
<dbReference type="GO" id="GO:0005737">
    <property type="term" value="C:cytoplasm"/>
    <property type="evidence" value="ECO:0007669"/>
    <property type="project" value="TreeGrafter"/>
</dbReference>
<reference evidence="2 3" key="2">
    <citation type="submission" date="2020-01" db="EMBL/GenBank/DDBJ databases">
        <title>Clostridiaceae sp. nov. isolated from the gut of human by culturomics.</title>
        <authorList>
            <person name="Chang Y."/>
        </authorList>
    </citation>
    <scope>NUCLEOTIDE SEQUENCE [LARGE SCALE GENOMIC DNA]</scope>
    <source>
        <strain evidence="2 3">DONG20-135</strain>
    </source>
</reference>
<protein>
    <submittedName>
        <fullName evidence="2">Phosphotransferase</fullName>
    </submittedName>
</protein>
<accession>A0A6N8U9B5</accession>
<keyword evidence="3" id="KW-1185">Reference proteome</keyword>
<dbReference type="PANTHER" id="PTHR22603">
    <property type="entry name" value="CHOLINE/ETHANOALAMINE KINASE"/>
    <property type="match status" value="1"/>
</dbReference>
<dbReference type="SUPFAM" id="SSF56112">
    <property type="entry name" value="Protein kinase-like (PK-like)"/>
    <property type="match status" value="1"/>
</dbReference>
<reference evidence="2 3" key="1">
    <citation type="submission" date="2019-12" db="EMBL/GenBank/DDBJ databases">
        <authorList>
            <person name="Yang R."/>
        </authorList>
    </citation>
    <scope>NUCLEOTIDE SEQUENCE [LARGE SCALE GENOMIC DNA]</scope>
    <source>
        <strain evidence="2 3">DONG20-135</strain>
    </source>
</reference>
<dbReference type="AlphaFoldDB" id="A0A6N8U9B5"/>
<dbReference type="CDD" id="cd05151">
    <property type="entry name" value="ChoK-like"/>
    <property type="match status" value="1"/>
</dbReference>
<keyword evidence="2" id="KW-0808">Transferase</keyword>
<dbReference type="Gene3D" id="3.30.200.20">
    <property type="entry name" value="Phosphorylase Kinase, domain 1"/>
    <property type="match status" value="1"/>
</dbReference>
<organism evidence="2 3">
    <name type="scientific">Copranaerobaculum intestinale</name>
    <dbReference type="NCBI Taxonomy" id="2692629"/>
    <lineage>
        <taxon>Bacteria</taxon>
        <taxon>Bacillati</taxon>
        <taxon>Bacillota</taxon>
        <taxon>Erysipelotrichia</taxon>
        <taxon>Erysipelotrichales</taxon>
        <taxon>Erysipelotrichaceae</taxon>
        <taxon>Copranaerobaculum</taxon>
    </lineage>
</organism>
<dbReference type="Gene3D" id="3.90.1200.10">
    <property type="match status" value="1"/>
</dbReference>